<feature type="domain" description="Integrase zinc-binding" evidence="4">
    <location>
        <begin position="728"/>
        <end position="781"/>
    </location>
</feature>
<feature type="region of interest" description="Disordered" evidence="1">
    <location>
        <begin position="1110"/>
        <end position="1130"/>
    </location>
</feature>
<proteinExistence type="predicted"/>
<dbReference type="Pfam" id="PF03732">
    <property type="entry name" value="Retrotrans_gag"/>
    <property type="match status" value="1"/>
</dbReference>
<organism evidence="5">
    <name type="scientific">Tanacetum cinerariifolium</name>
    <name type="common">Dalmatian daisy</name>
    <name type="synonym">Chrysanthemum cinerariifolium</name>
    <dbReference type="NCBI Taxonomy" id="118510"/>
    <lineage>
        <taxon>Eukaryota</taxon>
        <taxon>Viridiplantae</taxon>
        <taxon>Streptophyta</taxon>
        <taxon>Embryophyta</taxon>
        <taxon>Tracheophyta</taxon>
        <taxon>Spermatophyta</taxon>
        <taxon>Magnoliopsida</taxon>
        <taxon>eudicotyledons</taxon>
        <taxon>Gunneridae</taxon>
        <taxon>Pentapetalae</taxon>
        <taxon>asterids</taxon>
        <taxon>campanulids</taxon>
        <taxon>Asterales</taxon>
        <taxon>Asteraceae</taxon>
        <taxon>Asteroideae</taxon>
        <taxon>Anthemideae</taxon>
        <taxon>Anthemidinae</taxon>
        <taxon>Tanacetum</taxon>
    </lineage>
</organism>
<dbReference type="EMBL" id="BKCJ010002372">
    <property type="protein sequence ID" value="GEU48105.1"/>
    <property type="molecule type" value="Genomic_DNA"/>
</dbReference>
<comment type="caution">
    <text evidence="5">The sequence shown here is derived from an EMBL/GenBank/DDBJ whole genome shotgun (WGS) entry which is preliminary data.</text>
</comment>
<feature type="compositionally biased region" description="Polar residues" evidence="1">
    <location>
        <begin position="210"/>
        <end position="219"/>
    </location>
</feature>
<dbReference type="SUPFAM" id="SSF56672">
    <property type="entry name" value="DNA/RNA polymerases"/>
    <property type="match status" value="1"/>
</dbReference>
<keyword evidence="5" id="KW-0808">Transferase</keyword>
<feature type="domain" description="Retrotransposon gag" evidence="3">
    <location>
        <begin position="981"/>
        <end position="1072"/>
    </location>
</feature>
<dbReference type="PANTHER" id="PTHR24559:SF444">
    <property type="entry name" value="REVERSE TRANSCRIPTASE DOMAIN-CONTAINING PROTEIN"/>
    <property type="match status" value="1"/>
</dbReference>
<dbReference type="Gene3D" id="3.30.70.270">
    <property type="match status" value="1"/>
</dbReference>
<protein>
    <submittedName>
        <fullName evidence="5">DNA-directed DNA polymerase</fullName>
    </submittedName>
</protein>
<dbReference type="InterPro" id="IPR043502">
    <property type="entry name" value="DNA/RNA_pol_sf"/>
</dbReference>
<reference evidence="5" key="1">
    <citation type="journal article" date="2019" name="Sci. Rep.">
        <title>Draft genome of Tanacetum cinerariifolium, the natural source of mosquito coil.</title>
        <authorList>
            <person name="Yamashiro T."/>
            <person name="Shiraishi A."/>
            <person name="Satake H."/>
            <person name="Nakayama K."/>
        </authorList>
    </citation>
    <scope>NUCLEOTIDE SEQUENCE</scope>
</reference>
<dbReference type="GO" id="GO:0003887">
    <property type="term" value="F:DNA-directed DNA polymerase activity"/>
    <property type="evidence" value="ECO:0007669"/>
    <property type="project" value="UniProtKB-KW"/>
</dbReference>
<evidence type="ECO:0000259" key="2">
    <source>
        <dbReference type="Pfam" id="PF00078"/>
    </source>
</evidence>
<dbReference type="PANTHER" id="PTHR24559">
    <property type="entry name" value="TRANSPOSON TY3-I GAG-POL POLYPROTEIN"/>
    <property type="match status" value="1"/>
</dbReference>
<dbReference type="InterPro" id="IPR005162">
    <property type="entry name" value="Retrotrans_gag_dom"/>
</dbReference>
<evidence type="ECO:0000259" key="3">
    <source>
        <dbReference type="Pfam" id="PF03732"/>
    </source>
</evidence>
<dbReference type="InterPro" id="IPR053134">
    <property type="entry name" value="RNA-dir_DNA_polymerase"/>
</dbReference>
<dbReference type="InterPro" id="IPR021109">
    <property type="entry name" value="Peptidase_aspartic_dom_sf"/>
</dbReference>
<dbReference type="InterPro" id="IPR043128">
    <property type="entry name" value="Rev_trsase/Diguanyl_cyclase"/>
</dbReference>
<accession>A0A6L2KJC2</accession>
<dbReference type="Pfam" id="PF00078">
    <property type="entry name" value="RVT_1"/>
    <property type="match status" value="1"/>
</dbReference>
<dbReference type="CDD" id="cd01647">
    <property type="entry name" value="RT_LTR"/>
    <property type="match status" value="1"/>
</dbReference>
<evidence type="ECO:0000313" key="5">
    <source>
        <dbReference type="EMBL" id="GEU48105.1"/>
    </source>
</evidence>
<keyword evidence="5" id="KW-0239">DNA-directed DNA polymerase</keyword>
<keyword evidence="5" id="KW-0548">Nucleotidyltransferase</keyword>
<feature type="compositionally biased region" description="Basic and acidic residues" evidence="1">
    <location>
        <begin position="194"/>
        <end position="209"/>
    </location>
</feature>
<sequence>MREIYFRKVLVRKLPLGKDKVQIVPESFFQRSLNIENLVLVRDLILYAAAGGNLLHRTPRDALTIIKNNLKVRTSRNKPVVSKVSATTSSSTLAYLPEIIALTDAVKAMLLQNKTPSPASVKSMKKVLLVEVRILTMSVLPSMATLLMLLQSTSGSGSLPSNTIANPRGDLKVITTRSGVSYDGPTILPTSSPRRKEVEREPEATKDKLQTTSSGSTAHVQPPSLLSSKEKLFELENTPLNKNYSAVFLKKLPEKLGDPGKFLIPCDFPELEECLALADLGASINLMPLSVWKKLSLSELTPTRMTFELSNQSVAYPVGVAEDVFVKVGKFHFPVDFVVVDYDVDPRVPLILGRPFLRTTRALIDVYGEDSKSGNPNPSSDPIIVTSSPSLTPFEGDDFVLEEIEACLTRDSILPGIDDEDFDSEGDILLLDKLLNDDPSSPLPPKELHIEELRIIKSSIDDPPELELKDLHSHLEYAFLEGTNKLPIIIAKNLKDKEKARLLKDEFKPAVQHQRRMNLKIYEVIKKEVIKLLDARLIYPIFDSPLLTGWRICIDYQKLNDANRKDHFPLPFMDQMLERLAGNEYYCFLDGFFRYFQIPIDPQDQENTTFTCPYGTFAYRRMPFGLCNALGTFQRWEDTNLVLNWKKCHFMVKEGIVLGHKISKSGIEVDRVKVDVIAKLPHPTSVKGMSSQQKKIFFKDVKHYFWDDPYLFKICADQVISRCVYDQEAVEILTACHNGPTRGHYGVNYTAKKVFDSGFYWPTIYRDAHDMVKSCDSCQRQGKISQKDEMPQNAIQVMLKYGVIHRLSTAYHLQTSGQVEDYPDCEVSRALSFCKRASHPQLHFGNPEGYTYPSICVVIGVDGYAYLDLSKLAIILNRLKKIHSKGFTIGIKSQELVMSRITRLFLCRAMKKRDGRGRRPREEGVNGNIEGVNGGVGGAPDFSMIIAQQLQNLLPAMLAQNMPEMSGCSVDQKVKYNVGSFLGKGLRWWNSQIKTLSLEVAIRMPWNDFKFMMIEEFCPSHEIQKLETELWNHAMVEAGHVTYTDRFNELARLVPHSVTPKSWKIERYVYGLALQTRGMVATTEPKTIQKAVHISGALTDEAIRNGSIKKVEKRGNVREPRKDKNGRYDNKRTRTGIAFASTSNPVGRDNTGVWPKCIEPSELGFRYEIKITSEQLVEIDKVIKSCKLEIKGHVFGIDLIPFGHGSFDVIIVIDWLSNHKAEIICHEKVVRIPLLDGKVLRVLGERPKEKVRLLVSAKASDKKQAEFRIELIPGAVSIAKSPYHLAPSELEELSGQLKELQDKGFIRPSSLP</sequence>
<dbReference type="InterPro" id="IPR000477">
    <property type="entry name" value="RT_dom"/>
</dbReference>
<feature type="domain" description="Reverse transcriptase" evidence="2">
    <location>
        <begin position="548"/>
        <end position="635"/>
    </location>
</feature>
<evidence type="ECO:0000256" key="1">
    <source>
        <dbReference type="SAM" id="MobiDB-lite"/>
    </source>
</evidence>
<dbReference type="Pfam" id="PF08284">
    <property type="entry name" value="RVP_2"/>
    <property type="match status" value="1"/>
</dbReference>
<dbReference type="Pfam" id="PF17921">
    <property type="entry name" value="Integrase_H2C2"/>
    <property type="match status" value="1"/>
</dbReference>
<dbReference type="Gene3D" id="3.10.10.10">
    <property type="entry name" value="HIV Type 1 Reverse Transcriptase, subunit A, domain 1"/>
    <property type="match status" value="2"/>
</dbReference>
<dbReference type="Gene3D" id="2.40.70.10">
    <property type="entry name" value="Acid Proteases"/>
    <property type="match status" value="2"/>
</dbReference>
<dbReference type="InterPro" id="IPR041588">
    <property type="entry name" value="Integrase_H2C2"/>
</dbReference>
<feature type="region of interest" description="Disordered" evidence="1">
    <location>
        <begin position="182"/>
        <end position="223"/>
    </location>
</feature>
<gene>
    <name evidence="5" type="ORF">Tci_020083</name>
</gene>
<name>A0A6L2KJC2_TANCI</name>
<dbReference type="Pfam" id="PF13650">
    <property type="entry name" value="Asp_protease_2"/>
    <property type="match status" value="1"/>
</dbReference>
<evidence type="ECO:0000259" key="4">
    <source>
        <dbReference type="Pfam" id="PF17921"/>
    </source>
</evidence>
<dbReference type="Gene3D" id="1.10.340.70">
    <property type="match status" value="1"/>
</dbReference>
<dbReference type="CDD" id="cd00303">
    <property type="entry name" value="retropepsin_like"/>
    <property type="match status" value="1"/>
</dbReference>